<sequence>MPGRCRVSVDVVAANVLFVVCFPLIFLVLQPA</sequence>
<keyword evidence="1" id="KW-1133">Transmembrane helix</keyword>
<gene>
    <name evidence="2" type="ORF">E2C01_067305</name>
</gene>
<name>A0A5B7HT90_PORTR</name>
<accession>A0A5B7HT90</accession>
<evidence type="ECO:0000256" key="1">
    <source>
        <dbReference type="SAM" id="Phobius"/>
    </source>
</evidence>
<keyword evidence="1" id="KW-0812">Transmembrane</keyword>
<keyword evidence="1" id="KW-0472">Membrane</keyword>
<reference evidence="2 3" key="1">
    <citation type="submission" date="2019-05" db="EMBL/GenBank/DDBJ databases">
        <title>Another draft genome of Portunus trituberculatus and its Hox gene families provides insights of decapod evolution.</title>
        <authorList>
            <person name="Jeong J.-H."/>
            <person name="Song I."/>
            <person name="Kim S."/>
            <person name="Choi T."/>
            <person name="Kim D."/>
            <person name="Ryu S."/>
            <person name="Kim W."/>
        </authorList>
    </citation>
    <scope>NUCLEOTIDE SEQUENCE [LARGE SCALE GENOMIC DNA]</scope>
    <source>
        <tissue evidence="2">Muscle</tissue>
    </source>
</reference>
<protein>
    <submittedName>
        <fullName evidence="2">Uncharacterized protein</fullName>
    </submittedName>
</protein>
<evidence type="ECO:0000313" key="3">
    <source>
        <dbReference type="Proteomes" id="UP000324222"/>
    </source>
</evidence>
<dbReference type="EMBL" id="VSRR010035844">
    <property type="protein sequence ID" value="MPC72989.1"/>
    <property type="molecule type" value="Genomic_DNA"/>
</dbReference>
<comment type="caution">
    <text evidence="2">The sequence shown here is derived from an EMBL/GenBank/DDBJ whole genome shotgun (WGS) entry which is preliminary data.</text>
</comment>
<keyword evidence="3" id="KW-1185">Reference proteome</keyword>
<evidence type="ECO:0000313" key="2">
    <source>
        <dbReference type="EMBL" id="MPC72989.1"/>
    </source>
</evidence>
<feature type="transmembrane region" description="Helical" evidence="1">
    <location>
        <begin position="7"/>
        <end position="29"/>
    </location>
</feature>
<organism evidence="2 3">
    <name type="scientific">Portunus trituberculatus</name>
    <name type="common">Swimming crab</name>
    <name type="synonym">Neptunus trituberculatus</name>
    <dbReference type="NCBI Taxonomy" id="210409"/>
    <lineage>
        <taxon>Eukaryota</taxon>
        <taxon>Metazoa</taxon>
        <taxon>Ecdysozoa</taxon>
        <taxon>Arthropoda</taxon>
        <taxon>Crustacea</taxon>
        <taxon>Multicrustacea</taxon>
        <taxon>Malacostraca</taxon>
        <taxon>Eumalacostraca</taxon>
        <taxon>Eucarida</taxon>
        <taxon>Decapoda</taxon>
        <taxon>Pleocyemata</taxon>
        <taxon>Brachyura</taxon>
        <taxon>Eubrachyura</taxon>
        <taxon>Portunoidea</taxon>
        <taxon>Portunidae</taxon>
        <taxon>Portuninae</taxon>
        <taxon>Portunus</taxon>
    </lineage>
</organism>
<dbReference type="Proteomes" id="UP000324222">
    <property type="component" value="Unassembled WGS sequence"/>
</dbReference>
<dbReference type="AlphaFoldDB" id="A0A5B7HT90"/>
<proteinExistence type="predicted"/>